<name>A0A2M6X010_9BACT</name>
<evidence type="ECO:0000256" key="3">
    <source>
        <dbReference type="ARBA" id="ARBA00022801"/>
    </source>
</evidence>
<dbReference type="Pfam" id="PF04002">
    <property type="entry name" value="RadC"/>
    <property type="match status" value="1"/>
</dbReference>
<dbReference type="PANTHER" id="PTHR30471">
    <property type="entry name" value="DNA REPAIR PROTEIN RADC"/>
    <property type="match status" value="1"/>
</dbReference>
<sequence>MKSKTHKFYHVKLVREGRASYSTAIKGADDAVAFFQKQIGANVQENFAAVYINTRNIPLGWREISRGAGNAVMVQPLDVFLPAIQLAASALIVAHNHPSDVAEPSQEDIYFTRRLKEAGKMLGIQLLDHLIVTKEGFTSLKEKGVM</sequence>
<comment type="caution">
    <text evidence="7">The sequence shown here is derived from an EMBL/GenBank/DDBJ whole genome shotgun (WGS) entry which is preliminary data.</text>
</comment>
<evidence type="ECO:0000313" key="8">
    <source>
        <dbReference type="Proteomes" id="UP000230731"/>
    </source>
</evidence>
<evidence type="ECO:0000256" key="5">
    <source>
        <dbReference type="ARBA" id="ARBA00023049"/>
    </source>
</evidence>
<organism evidence="7 8">
    <name type="scientific">Candidatus Andersenbacteria bacterium CG10_big_fil_rev_8_21_14_0_10_54_11</name>
    <dbReference type="NCBI Taxonomy" id="1974485"/>
    <lineage>
        <taxon>Bacteria</taxon>
        <taxon>Candidatus Anderseniibacteriota</taxon>
    </lineage>
</organism>
<evidence type="ECO:0000313" key="7">
    <source>
        <dbReference type="EMBL" id="PIT98376.1"/>
    </source>
</evidence>
<dbReference type="EMBL" id="PEZP01000011">
    <property type="protein sequence ID" value="PIT98376.1"/>
    <property type="molecule type" value="Genomic_DNA"/>
</dbReference>
<dbReference type="PROSITE" id="PS50249">
    <property type="entry name" value="MPN"/>
    <property type="match status" value="1"/>
</dbReference>
<keyword evidence="2" id="KW-0479">Metal-binding</keyword>
<dbReference type="GO" id="GO:0006508">
    <property type="term" value="P:proteolysis"/>
    <property type="evidence" value="ECO:0007669"/>
    <property type="project" value="UniProtKB-KW"/>
</dbReference>
<dbReference type="InterPro" id="IPR037518">
    <property type="entry name" value="MPN"/>
</dbReference>
<accession>A0A2M6X010</accession>
<gene>
    <name evidence="7" type="ORF">COT71_01035</name>
</gene>
<protein>
    <submittedName>
        <fullName evidence="7">DNA repair protein RadC</fullName>
    </submittedName>
</protein>
<reference evidence="8" key="1">
    <citation type="submission" date="2017-09" db="EMBL/GenBank/DDBJ databases">
        <title>Depth-based differentiation of microbial function through sediment-hosted aquifers and enrichment of novel symbionts in the deep terrestrial subsurface.</title>
        <authorList>
            <person name="Probst A.J."/>
            <person name="Ladd B."/>
            <person name="Jarett J.K."/>
            <person name="Geller-Mcgrath D.E."/>
            <person name="Sieber C.M.K."/>
            <person name="Emerson J.B."/>
            <person name="Anantharaman K."/>
            <person name="Thomas B.C."/>
            <person name="Malmstrom R."/>
            <person name="Stieglmeier M."/>
            <person name="Klingl A."/>
            <person name="Woyke T."/>
            <person name="Ryan C.M."/>
            <person name="Banfield J.F."/>
        </authorList>
    </citation>
    <scope>NUCLEOTIDE SEQUENCE [LARGE SCALE GENOMIC DNA]</scope>
</reference>
<keyword evidence="5" id="KW-0482">Metalloprotease</keyword>
<dbReference type="InterPro" id="IPR025657">
    <property type="entry name" value="RadC_JAB"/>
</dbReference>
<proteinExistence type="predicted"/>
<evidence type="ECO:0000256" key="1">
    <source>
        <dbReference type="ARBA" id="ARBA00022670"/>
    </source>
</evidence>
<dbReference type="Gene3D" id="3.40.140.10">
    <property type="entry name" value="Cytidine Deaminase, domain 2"/>
    <property type="match status" value="1"/>
</dbReference>
<feature type="domain" description="MPN" evidence="6">
    <location>
        <begin position="24"/>
        <end position="146"/>
    </location>
</feature>
<dbReference type="GO" id="GO:0046872">
    <property type="term" value="F:metal ion binding"/>
    <property type="evidence" value="ECO:0007669"/>
    <property type="project" value="UniProtKB-KW"/>
</dbReference>
<dbReference type="PANTHER" id="PTHR30471:SF3">
    <property type="entry name" value="UPF0758 PROTEIN YEES-RELATED"/>
    <property type="match status" value="1"/>
</dbReference>
<dbReference type="GO" id="GO:0008237">
    <property type="term" value="F:metallopeptidase activity"/>
    <property type="evidence" value="ECO:0007669"/>
    <property type="project" value="UniProtKB-KW"/>
</dbReference>
<keyword evidence="4" id="KW-0862">Zinc</keyword>
<dbReference type="AlphaFoldDB" id="A0A2M6X010"/>
<dbReference type="Proteomes" id="UP000230731">
    <property type="component" value="Unassembled WGS sequence"/>
</dbReference>
<keyword evidence="1" id="KW-0645">Protease</keyword>
<keyword evidence="3" id="KW-0378">Hydrolase</keyword>
<evidence type="ECO:0000259" key="6">
    <source>
        <dbReference type="PROSITE" id="PS50249"/>
    </source>
</evidence>
<dbReference type="CDD" id="cd08071">
    <property type="entry name" value="MPN_DUF2466"/>
    <property type="match status" value="1"/>
</dbReference>
<dbReference type="InterPro" id="IPR001405">
    <property type="entry name" value="UPF0758"/>
</dbReference>
<evidence type="ECO:0000256" key="4">
    <source>
        <dbReference type="ARBA" id="ARBA00022833"/>
    </source>
</evidence>
<evidence type="ECO:0000256" key="2">
    <source>
        <dbReference type="ARBA" id="ARBA00022723"/>
    </source>
</evidence>